<evidence type="ECO:0000256" key="1">
    <source>
        <dbReference type="ARBA" id="ARBA00023157"/>
    </source>
</evidence>
<dbReference type="SUPFAM" id="SSF56496">
    <property type="entry name" value="Fibrinogen C-terminal domain-like"/>
    <property type="match status" value="1"/>
</dbReference>
<evidence type="ECO:0000313" key="3">
    <source>
        <dbReference type="EMBL" id="KRG00051.1"/>
    </source>
</evidence>
<dbReference type="PANTHER" id="PTHR19143">
    <property type="entry name" value="FIBRINOGEN/TENASCIN/ANGIOPOEITIN"/>
    <property type="match status" value="1"/>
</dbReference>
<dbReference type="STRING" id="7260.A0A0Q9X7P6"/>
<name>A0A0Q9X7P6_DROWI</name>
<evidence type="ECO:0000259" key="2">
    <source>
        <dbReference type="PROSITE" id="PS51406"/>
    </source>
</evidence>
<dbReference type="EMBL" id="CH964272">
    <property type="protein sequence ID" value="KRG00051.1"/>
    <property type="molecule type" value="Genomic_DNA"/>
</dbReference>
<protein>
    <recommendedName>
        <fullName evidence="2">Fibrinogen C-terminal domain-containing protein</fullName>
    </recommendedName>
</protein>
<dbReference type="AlphaFoldDB" id="A0A0Q9X7P6"/>
<dbReference type="PROSITE" id="PS00514">
    <property type="entry name" value="FIBRINOGEN_C_1"/>
    <property type="match status" value="1"/>
</dbReference>
<evidence type="ECO:0000313" key="4">
    <source>
        <dbReference type="Proteomes" id="UP000007798"/>
    </source>
</evidence>
<accession>A0A0Q9X7P6</accession>
<dbReference type="InterPro" id="IPR050373">
    <property type="entry name" value="Fibrinogen_C-term_domain"/>
</dbReference>
<dbReference type="PROSITE" id="PS51406">
    <property type="entry name" value="FIBRINOGEN_C_2"/>
    <property type="match status" value="1"/>
</dbReference>
<dbReference type="InParanoid" id="A0A0Q9X7P6"/>
<dbReference type="OrthoDB" id="7841679at2759"/>
<keyword evidence="1" id="KW-1015">Disulfide bond</keyword>
<dbReference type="Gene3D" id="3.90.215.10">
    <property type="entry name" value="Gamma Fibrinogen, chain A, domain 1"/>
    <property type="match status" value="1"/>
</dbReference>
<reference evidence="3 4" key="1">
    <citation type="journal article" date="2007" name="Nature">
        <title>Evolution of genes and genomes on the Drosophila phylogeny.</title>
        <authorList>
            <consortium name="Drosophila 12 Genomes Consortium"/>
            <person name="Clark A.G."/>
            <person name="Eisen M.B."/>
            <person name="Smith D.R."/>
            <person name="Bergman C.M."/>
            <person name="Oliver B."/>
            <person name="Markow T.A."/>
            <person name="Kaufman T.C."/>
            <person name="Kellis M."/>
            <person name="Gelbart W."/>
            <person name="Iyer V.N."/>
            <person name="Pollard D.A."/>
            <person name="Sackton T.B."/>
            <person name="Larracuente A.M."/>
            <person name="Singh N.D."/>
            <person name="Abad J.P."/>
            <person name="Abt D.N."/>
            <person name="Adryan B."/>
            <person name="Aguade M."/>
            <person name="Akashi H."/>
            <person name="Anderson W.W."/>
            <person name="Aquadro C.F."/>
            <person name="Ardell D.H."/>
            <person name="Arguello R."/>
            <person name="Artieri C.G."/>
            <person name="Barbash D.A."/>
            <person name="Barker D."/>
            <person name="Barsanti P."/>
            <person name="Batterham P."/>
            <person name="Batzoglou S."/>
            <person name="Begun D."/>
            <person name="Bhutkar A."/>
            <person name="Blanco E."/>
            <person name="Bosak S.A."/>
            <person name="Bradley R.K."/>
            <person name="Brand A.D."/>
            <person name="Brent M.R."/>
            <person name="Brooks A.N."/>
            <person name="Brown R.H."/>
            <person name="Butlin R.K."/>
            <person name="Caggese C."/>
            <person name="Calvi B.R."/>
            <person name="Bernardo de Carvalho A."/>
            <person name="Caspi A."/>
            <person name="Castrezana S."/>
            <person name="Celniker S.E."/>
            <person name="Chang J.L."/>
            <person name="Chapple C."/>
            <person name="Chatterji S."/>
            <person name="Chinwalla A."/>
            <person name="Civetta A."/>
            <person name="Clifton S.W."/>
            <person name="Comeron J.M."/>
            <person name="Costello J.C."/>
            <person name="Coyne J.A."/>
            <person name="Daub J."/>
            <person name="David R.G."/>
            <person name="Delcher A.L."/>
            <person name="Delehaunty K."/>
            <person name="Do C.B."/>
            <person name="Ebling H."/>
            <person name="Edwards K."/>
            <person name="Eickbush T."/>
            <person name="Evans J.D."/>
            <person name="Filipski A."/>
            <person name="Findeiss S."/>
            <person name="Freyhult E."/>
            <person name="Fulton L."/>
            <person name="Fulton R."/>
            <person name="Garcia A.C."/>
            <person name="Gardiner A."/>
            <person name="Garfield D.A."/>
            <person name="Garvin B.E."/>
            <person name="Gibson G."/>
            <person name="Gilbert D."/>
            <person name="Gnerre S."/>
            <person name="Godfrey J."/>
            <person name="Good R."/>
            <person name="Gotea V."/>
            <person name="Gravely B."/>
            <person name="Greenberg A.J."/>
            <person name="Griffiths-Jones S."/>
            <person name="Gross S."/>
            <person name="Guigo R."/>
            <person name="Gustafson E.A."/>
            <person name="Haerty W."/>
            <person name="Hahn M.W."/>
            <person name="Halligan D.L."/>
            <person name="Halpern A.L."/>
            <person name="Halter G.M."/>
            <person name="Han M.V."/>
            <person name="Heger A."/>
            <person name="Hillier L."/>
            <person name="Hinrichs A.S."/>
            <person name="Holmes I."/>
            <person name="Hoskins R.A."/>
            <person name="Hubisz M.J."/>
            <person name="Hultmark D."/>
            <person name="Huntley M.A."/>
            <person name="Jaffe D.B."/>
            <person name="Jagadeeshan S."/>
            <person name="Jeck W.R."/>
            <person name="Johnson J."/>
            <person name="Jones C.D."/>
            <person name="Jordan W.C."/>
            <person name="Karpen G.H."/>
            <person name="Kataoka E."/>
            <person name="Keightley P.D."/>
            <person name="Kheradpour P."/>
            <person name="Kirkness E.F."/>
            <person name="Koerich L.B."/>
            <person name="Kristiansen K."/>
            <person name="Kudrna D."/>
            <person name="Kulathinal R.J."/>
            <person name="Kumar S."/>
            <person name="Kwok R."/>
            <person name="Lander E."/>
            <person name="Langley C.H."/>
            <person name="Lapoint R."/>
            <person name="Lazzaro B.P."/>
            <person name="Lee S.J."/>
            <person name="Levesque L."/>
            <person name="Li R."/>
            <person name="Lin C.F."/>
            <person name="Lin M.F."/>
            <person name="Lindblad-Toh K."/>
            <person name="Llopart A."/>
            <person name="Long M."/>
            <person name="Low L."/>
            <person name="Lozovsky E."/>
            <person name="Lu J."/>
            <person name="Luo M."/>
            <person name="Machado C.A."/>
            <person name="Makalowski W."/>
            <person name="Marzo M."/>
            <person name="Matsuda M."/>
            <person name="Matzkin L."/>
            <person name="McAllister B."/>
            <person name="McBride C.S."/>
            <person name="McKernan B."/>
            <person name="McKernan K."/>
            <person name="Mendez-Lago M."/>
            <person name="Minx P."/>
            <person name="Mollenhauer M.U."/>
            <person name="Montooth K."/>
            <person name="Mount S.M."/>
            <person name="Mu X."/>
            <person name="Myers E."/>
            <person name="Negre B."/>
            <person name="Newfeld S."/>
            <person name="Nielsen R."/>
            <person name="Noor M.A."/>
            <person name="O'Grady P."/>
            <person name="Pachter L."/>
            <person name="Papaceit M."/>
            <person name="Parisi M.J."/>
            <person name="Parisi M."/>
            <person name="Parts L."/>
            <person name="Pedersen J.S."/>
            <person name="Pesole G."/>
            <person name="Phillippy A.M."/>
            <person name="Ponting C.P."/>
            <person name="Pop M."/>
            <person name="Porcelli D."/>
            <person name="Powell J.R."/>
            <person name="Prohaska S."/>
            <person name="Pruitt K."/>
            <person name="Puig M."/>
            <person name="Quesneville H."/>
            <person name="Ram K.R."/>
            <person name="Rand D."/>
            <person name="Rasmussen M.D."/>
            <person name="Reed L.K."/>
            <person name="Reenan R."/>
            <person name="Reily A."/>
            <person name="Remington K.A."/>
            <person name="Rieger T.T."/>
            <person name="Ritchie M.G."/>
            <person name="Robin C."/>
            <person name="Rogers Y.H."/>
            <person name="Rohde C."/>
            <person name="Rozas J."/>
            <person name="Rubenfield M.J."/>
            <person name="Ruiz A."/>
            <person name="Russo S."/>
            <person name="Salzberg S.L."/>
            <person name="Sanchez-Gracia A."/>
            <person name="Saranga D.J."/>
            <person name="Sato H."/>
            <person name="Schaeffer S.W."/>
            <person name="Schatz M.C."/>
            <person name="Schlenke T."/>
            <person name="Schwartz R."/>
            <person name="Segarra C."/>
            <person name="Singh R.S."/>
            <person name="Sirot L."/>
            <person name="Sirota M."/>
            <person name="Sisneros N.B."/>
            <person name="Smith C.D."/>
            <person name="Smith T.F."/>
            <person name="Spieth J."/>
            <person name="Stage D.E."/>
            <person name="Stark A."/>
            <person name="Stephan W."/>
            <person name="Strausberg R.L."/>
            <person name="Strempel S."/>
            <person name="Sturgill D."/>
            <person name="Sutton G."/>
            <person name="Sutton G.G."/>
            <person name="Tao W."/>
            <person name="Teichmann S."/>
            <person name="Tobari Y.N."/>
            <person name="Tomimura Y."/>
            <person name="Tsolas J.M."/>
            <person name="Valente V.L."/>
            <person name="Venter E."/>
            <person name="Venter J.C."/>
            <person name="Vicario S."/>
            <person name="Vieira F.G."/>
            <person name="Vilella A.J."/>
            <person name="Villasante A."/>
            <person name="Walenz B."/>
            <person name="Wang J."/>
            <person name="Wasserman M."/>
            <person name="Watts T."/>
            <person name="Wilson D."/>
            <person name="Wilson R.K."/>
            <person name="Wing R.A."/>
            <person name="Wolfner M.F."/>
            <person name="Wong A."/>
            <person name="Wong G.K."/>
            <person name="Wu C.I."/>
            <person name="Wu G."/>
            <person name="Yamamoto D."/>
            <person name="Yang H.P."/>
            <person name="Yang S.P."/>
            <person name="Yorke J.A."/>
            <person name="Yoshida K."/>
            <person name="Zdobnov E."/>
            <person name="Zhang P."/>
            <person name="Zhang Y."/>
            <person name="Zimin A.V."/>
            <person name="Baldwin J."/>
            <person name="Abdouelleil A."/>
            <person name="Abdulkadir J."/>
            <person name="Abebe A."/>
            <person name="Abera B."/>
            <person name="Abreu J."/>
            <person name="Acer S.C."/>
            <person name="Aftuck L."/>
            <person name="Alexander A."/>
            <person name="An P."/>
            <person name="Anderson E."/>
            <person name="Anderson S."/>
            <person name="Arachi H."/>
            <person name="Azer M."/>
            <person name="Bachantsang P."/>
            <person name="Barry A."/>
            <person name="Bayul T."/>
            <person name="Berlin A."/>
            <person name="Bessette D."/>
            <person name="Bloom T."/>
            <person name="Blye J."/>
            <person name="Boguslavskiy L."/>
            <person name="Bonnet C."/>
            <person name="Boukhgalter B."/>
            <person name="Bourzgui I."/>
            <person name="Brown A."/>
            <person name="Cahill P."/>
            <person name="Channer S."/>
            <person name="Cheshatsang Y."/>
            <person name="Chuda L."/>
            <person name="Citroen M."/>
            <person name="Collymore A."/>
            <person name="Cooke P."/>
            <person name="Costello M."/>
            <person name="D'Aco K."/>
            <person name="Daza R."/>
            <person name="De Haan G."/>
            <person name="DeGray S."/>
            <person name="DeMaso C."/>
            <person name="Dhargay N."/>
            <person name="Dooley K."/>
            <person name="Dooley E."/>
            <person name="Doricent M."/>
            <person name="Dorje P."/>
            <person name="Dorjee K."/>
            <person name="Dupes A."/>
            <person name="Elong R."/>
            <person name="Falk J."/>
            <person name="Farina A."/>
            <person name="Faro S."/>
            <person name="Ferguson D."/>
            <person name="Fisher S."/>
            <person name="Foley C.D."/>
            <person name="Franke A."/>
            <person name="Friedrich D."/>
            <person name="Gadbois L."/>
            <person name="Gearin G."/>
            <person name="Gearin C.R."/>
            <person name="Giannoukos G."/>
            <person name="Goode T."/>
            <person name="Graham J."/>
            <person name="Grandbois E."/>
            <person name="Grewal S."/>
            <person name="Gyaltsen K."/>
            <person name="Hafez N."/>
            <person name="Hagos B."/>
            <person name="Hall J."/>
            <person name="Henson C."/>
            <person name="Hollinger A."/>
            <person name="Honan T."/>
            <person name="Huard M.D."/>
            <person name="Hughes L."/>
            <person name="Hurhula B."/>
            <person name="Husby M.E."/>
            <person name="Kamat A."/>
            <person name="Kanga B."/>
            <person name="Kashin S."/>
            <person name="Khazanovich D."/>
            <person name="Kisner P."/>
            <person name="Lance K."/>
            <person name="Lara M."/>
            <person name="Lee W."/>
            <person name="Lennon N."/>
            <person name="Letendre F."/>
            <person name="LeVine R."/>
            <person name="Lipovsky A."/>
            <person name="Liu X."/>
            <person name="Liu J."/>
            <person name="Liu S."/>
            <person name="Lokyitsang T."/>
            <person name="Lokyitsang Y."/>
            <person name="Lubonja R."/>
            <person name="Lui A."/>
            <person name="MacDonald P."/>
            <person name="Magnisalis V."/>
            <person name="Maru K."/>
            <person name="Matthews C."/>
            <person name="McCusker W."/>
            <person name="McDonough S."/>
            <person name="Mehta T."/>
            <person name="Meldrim J."/>
            <person name="Meneus L."/>
            <person name="Mihai O."/>
            <person name="Mihalev A."/>
            <person name="Mihova T."/>
            <person name="Mittelman R."/>
            <person name="Mlenga V."/>
            <person name="Montmayeur A."/>
            <person name="Mulrain L."/>
            <person name="Navidi A."/>
            <person name="Naylor J."/>
            <person name="Negash T."/>
            <person name="Nguyen T."/>
            <person name="Nguyen N."/>
            <person name="Nicol R."/>
            <person name="Norbu C."/>
            <person name="Norbu N."/>
            <person name="Novod N."/>
            <person name="O'Neill B."/>
            <person name="Osman S."/>
            <person name="Markiewicz E."/>
            <person name="Oyono O.L."/>
            <person name="Patti C."/>
            <person name="Phunkhang P."/>
            <person name="Pierre F."/>
            <person name="Priest M."/>
            <person name="Raghuraman S."/>
            <person name="Rege F."/>
            <person name="Reyes R."/>
            <person name="Rise C."/>
            <person name="Rogov P."/>
            <person name="Ross K."/>
            <person name="Ryan E."/>
            <person name="Settipalli S."/>
            <person name="Shea T."/>
            <person name="Sherpa N."/>
            <person name="Shi L."/>
            <person name="Shih D."/>
            <person name="Sparrow T."/>
            <person name="Spaulding J."/>
            <person name="Stalker J."/>
            <person name="Stange-Thomann N."/>
            <person name="Stavropoulos S."/>
            <person name="Stone C."/>
            <person name="Strader C."/>
            <person name="Tesfaye S."/>
            <person name="Thomson T."/>
            <person name="Thoulutsang Y."/>
            <person name="Thoulutsang D."/>
            <person name="Topham K."/>
            <person name="Topping I."/>
            <person name="Tsamla T."/>
            <person name="Vassiliev H."/>
            <person name="Vo A."/>
            <person name="Wangchuk T."/>
            <person name="Wangdi T."/>
            <person name="Weiand M."/>
            <person name="Wilkinson J."/>
            <person name="Wilson A."/>
            <person name="Yadav S."/>
            <person name="Young G."/>
            <person name="Yu Q."/>
            <person name="Zembek L."/>
            <person name="Zhong D."/>
            <person name="Zimmer A."/>
            <person name="Zwirko Z."/>
            <person name="Jaffe D.B."/>
            <person name="Alvarez P."/>
            <person name="Brockman W."/>
            <person name="Butler J."/>
            <person name="Chin C."/>
            <person name="Gnerre S."/>
            <person name="Grabherr M."/>
            <person name="Kleber M."/>
            <person name="Mauceli E."/>
            <person name="MacCallum I."/>
        </authorList>
    </citation>
    <scope>NUCLEOTIDE SEQUENCE [LARGE SCALE GENOMIC DNA]</scope>
    <source>
        <strain evidence="4">Tucson 14030-0811.24</strain>
    </source>
</reference>
<dbReference type="SMART" id="SM00186">
    <property type="entry name" value="FBG"/>
    <property type="match status" value="1"/>
</dbReference>
<dbReference type="GO" id="GO:0005615">
    <property type="term" value="C:extracellular space"/>
    <property type="evidence" value="ECO:0007669"/>
    <property type="project" value="TreeGrafter"/>
</dbReference>
<feature type="domain" description="Fibrinogen C-terminal" evidence="2">
    <location>
        <begin position="19"/>
        <end position="130"/>
    </location>
</feature>
<dbReference type="InterPro" id="IPR014716">
    <property type="entry name" value="Fibrinogen_a/b/g_C_1"/>
</dbReference>
<dbReference type="InterPro" id="IPR002181">
    <property type="entry name" value="Fibrinogen_a/b/g_C_dom"/>
</dbReference>
<dbReference type="InterPro" id="IPR020837">
    <property type="entry name" value="Fibrinogen_CS"/>
</dbReference>
<organism evidence="3 4">
    <name type="scientific">Drosophila willistoni</name>
    <name type="common">Fruit fly</name>
    <dbReference type="NCBI Taxonomy" id="7260"/>
    <lineage>
        <taxon>Eukaryota</taxon>
        <taxon>Metazoa</taxon>
        <taxon>Ecdysozoa</taxon>
        <taxon>Arthropoda</taxon>
        <taxon>Hexapoda</taxon>
        <taxon>Insecta</taxon>
        <taxon>Pterygota</taxon>
        <taxon>Neoptera</taxon>
        <taxon>Endopterygota</taxon>
        <taxon>Diptera</taxon>
        <taxon>Brachycera</taxon>
        <taxon>Muscomorpha</taxon>
        <taxon>Ephydroidea</taxon>
        <taxon>Drosophilidae</taxon>
        <taxon>Drosophila</taxon>
        <taxon>Sophophora</taxon>
    </lineage>
</organism>
<dbReference type="SMR" id="A0A0Q9X7P6"/>
<proteinExistence type="predicted"/>
<dbReference type="Pfam" id="PF00147">
    <property type="entry name" value="Fibrinogen_C"/>
    <property type="match status" value="1"/>
</dbReference>
<dbReference type="Proteomes" id="UP000007798">
    <property type="component" value="Unassembled WGS sequence"/>
</dbReference>
<sequence length="133" mass="15260">MCNLMFQLEVKWLAPTETDHDNATAYIRYDNFAIGGEETGYVLKSLGAYSGEAGDSMSESVGHMFTTWDRDNDNWLGYNCAREMGGGWWYSNCGKSNLNGPYVEDFGLTWHTWRKFKSIKATEMMIRRKSIIL</sequence>
<dbReference type="InterPro" id="IPR036056">
    <property type="entry name" value="Fibrinogen-like_C"/>
</dbReference>
<keyword evidence="4" id="KW-1185">Reference proteome</keyword>
<gene>
    <name evidence="3" type="primary">Dwil\GK26768</name>
    <name evidence="3" type="ORF">Dwil_GK26768</name>
</gene>